<proteinExistence type="predicted"/>
<gene>
    <name evidence="4" type="ORF">PHYPSEUDO_000949</name>
</gene>
<evidence type="ECO:0000256" key="2">
    <source>
        <dbReference type="SAM" id="Phobius"/>
    </source>
</evidence>
<dbReference type="GO" id="GO:0042391">
    <property type="term" value="P:regulation of membrane potential"/>
    <property type="evidence" value="ECO:0007669"/>
    <property type="project" value="TreeGrafter"/>
</dbReference>
<evidence type="ECO:0000259" key="3">
    <source>
        <dbReference type="PROSITE" id="PS50042"/>
    </source>
</evidence>
<keyword evidence="2" id="KW-0472">Membrane</keyword>
<feature type="region of interest" description="Disordered" evidence="1">
    <location>
        <begin position="1"/>
        <end position="40"/>
    </location>
</feature>
<feature type="transmembrane region" description="Helical" evidence="2">
    <location>
        <begin position="312"/>
        <end position="331"/>
    </location>
</feature>
<protein>
    <recommendedName>
        <fullName evidence="3">Cyclic nucleotide-binding domain-containing protein</fullName>
    </recommendedName>
</protein>
<keyword evidence="2" id="KW-1133">Transmembrane helix</keyword>
<feature type="domain" description="Cyclic nucleotide-binding" evidence="3">
    <location>
        <begin position="1315"/>
        <end position="1417"/>
    </location>
</feature>
<keyword evidence="5" id="KW-1185">Reference proteome</keyword>
<evidence type="ECO:0000313" key="4">
    <source>
        <dbReference type="EMBL" id="KAG7385887.1"/>
    </source>
</evidence>
<feature type="compositionally biased region" description="Basic and acidic residues" evidence="1">
    <location>
        <begin position="229"/>
        <end position="244"/>
    </location>
</feature>
<name>A0A8T1VX28_9STRA</name>
<dbReference type="EMBL" id="JAGDFM010000112">
    <property type="protein sequence ID" value="KAG7385887.1"/>
    <property type="molecule type" value="Genomic_DNA"/>
</dbReference>
<accession>A0A8T1VX28</accession>
<dbReference type="InterPro" id="IPR050818">
    <property type="entry name" value="KCNH_animal-type"/>
</dbReference>
<reference evidence="4" key="1">
    <citation type="submission" date="2021-02" db="EMBL/GenBank/DDBJ databases">
        <authorList>
            <person name="Palmer J.M."/>
        </authorList>
    </citation>
    <scope>NUCLEOTIDE SEQUENCE</scope>
    <source>
        <strain evidence="4">SCRP734</strain>
    </source>
</reference>
<feature type="transmembrane region" description="Helical" evidence="2">
    <location>
        <begin position="433"/>
        <end position="456"/>
    </location>
</feature>
<feature type="transmembrane region" description="Helical" evidence="2">
    <location>
        <begin position="1207"/>
        <end position="1235"/>
    </location>
</feature>
<dbReference type="SMART" id="SM00100">
    <property type="entry name" value="cNMP"/>
    <property type="match status" value="2"/>
</dbReference>
<dbReference type="OrthoDB" id="432483at2759"/>
<dbReference type="GO" id="GO:0005249">
    <property type="term" value="F:voltage-gated potassium channel activity"/>
    <property type="evidence" value="ECO:0007669"/>
    <property type="project" value="TreeGrafter"/>
</dbReference>
<evidence type="ECO:0000256" key="1">
    <source>
        <dbReference type="SAM" id="MobiDB-lite"/>
    </source>
</evidence>
<dbReference type="GO" id="GO:0005886">
    <property type="term" value="C:plasma membrane"/>
    <property type="evidence" value="ECO:0007669"/>
    <property type="project" value="TreeGrafter"/>
</dbReference>
<organism evidence="4 5">
    <name type="scientific">Phytophthora pseudosyringae</name>
    <dbReference type="NCBI Taxonomy" id="221518"/>
    <lineage>
        <taxon>Eukaryota</taxon>
        <taxon>Sar</taxon>
        <taxon>Stramenopiles</taxon>
        <taxon>Oomycota</taxon>
        <taxon>Peronosporomycetes</taxon>
        <taxon>Peronosporales</taxon>
        <taxon>Peronosporaceae</taxon>
        <taxon>Phytophthora</taxon>
    </lineage>
</organism>
<sequence length="1468" mass="164362">MDQEQGPTLPQFVEQDKRYDSSVSITPSQNGEQCDARRPGYMEERLDEMQAEIRATHQMMRDLSALVHRQLQATTASKSRSRSLSASPSPSNFPVLNKGSSLRSSGAMGIDPLALIASDPPSTIEAAPSFRTETRGATQTDAQISRVDTLPSEPESVPATPPAPLSPSKKKSIGLAVLNVEFTALRRSLIRGPETRRSKPDTSKEASQAVATDPSKPRGVAAPPINPRKAPENEAPENKDQDMKVSRRYSAVVNFTKPLDPARNRLKSLFLKGQRMDATVSPEEILSARNLEGELGRYTLYHDSQYRHAWDLLIMAMILLDVILTPLSLGFNYTPGFMTGLNILGTILFVIDFVVHIFSSYSDERGELISGPRRTATNYLLSGWAIPDFLSWFPFDLLASSSKGRVLSFTKIFRLAKVSQIARKFNSAKKAGILRFILLLGIVLTVVHLLACYWSWVALGWRAHLDGNTFVPESLFEEYALCWSLVVGCLNASPPPMYTAIEQISVACFMLTGNILQASVFGSVAVLISSFDEDEAAYNKKIISTSERCRFLGISDALSKRIRGYYENLWRETKSVSSDADAFINELSPALICEVKFQLYRDMLKQIPFLSAKTLAPAVIEMLILHLRTVIYMQDDVLIRKGEFGDWMGFIGSKGSVGVLDPTTDTRKIIRILRKGDYFGEMALLQRAKRSTTAVALTWVQIHVLCRNDLDNVKEQYPTQTEILEREINKYMQSKSTYVEPLAQIVEQRYDSNSSSFNVNQCTSSGPEQSRHLEERLSQMQADIHASHKMLRDLNTLVHRHLQMTVAKNKHRSLSETASPLNYHMFAKDPLLGTLTGIDPLRLVSTDAPEVVNTATASDPDLKPLNPTYTPASPSLHPEKKVSLTLAVPDPTLSAQWLAKVETNKPEPTPRKKSNVFFSKMWSPVPRRIKKIIPLSKVRKPVEISSDDEPASQRFSVSSINLVQSQSVAMSQKNRIPGRKASGVSPEEIMSARNIEGELHRFTLRHDSPYRTAWDLLVIVVVVLDLVFTPLSLGFNYSSTFLDCYNTGESVVFFVDFSVRMFSSYVDEHGNLISGPYRTATNYLVGGWALPDLLSWFPFEWFADANHSDVLGVLKIFRLAKVSHLAHRLHSARKAGIVRFLLLLGLVLTISHLLTCYWSWVAVEWRSHWSEGSFVPQSLFDEYTLSWSLVIGCVNASPPVMYTAVELISVACFMIVGNILQASVFGAVAALIASIDENEAAYSKKIIATSERCRFLGIPDDLSKRIRGYYENLWRETKSVRGDADSFINELSPALICEVKFQLYRDMIKRIPFLSSKTLAPAVIEVLILHLRTVIYMQDDVLIRKGEFGDWMGFIGSKGSVGVLDPNSEIVKIIHILRKGEYFGEMALLQNTKRSATTVALTWVQIHVLCRQDLDYVKDLYPAQAEVLESEITKYKQMQMRVDRCLGECSFVCVFVGSDFLCDAGRLE</sequence>
<evidence type="ECO:0000313" key="5">
    <source>
        <dbReference type="Proteomes" id="UP000694044"/>
    </source>
</evidence>
<dbReference type="PANTHER" id="PTHR10217">
    <property type="entry name" value="VOLTAGE AND LIGAND GATED POTASSIUM CHANNEL"/>
    <property type="match status" value="1"/>
</dbReference>
<feature type="region of interest" description="Disordered" evidence="1">
    <location>
        <begin position="71"/>
        <end position="98"/>
    </location>
</feature>
<feature type="transmembrane region" description="Helical" evidence="2">
    <location>
        <begin position="1137"/>
        <end position="1160"/>
    </location>
</feature>
<feature type="transmembrane region" description="Helical" evidence="2">
    <location>
        <begin position="1013"/>
        <end position="1033"/>
    </location>
</feature>
<dbReference type="InterPro" id="IPR000595">
    <property type="entry name" value="cNMP-bd_dom"/>
</dbReference>
<dbReference type="PANTHER" id="PTHR10217:SF435">
    <property type="entry name" value="POTASSIUM VOLTAGE-GATED CHANNEL PROTEIN EAG"/>
    <property type="match status" value="1"/>
</dbReference>
<feature type="region of interest" description="Disordered" evidence="1">
    <location>
        <begin position="119"/>
        <end position="170"/>
    </location>
</feature>
<feature type="region of interest" description="Disordered" evidence="1">
    <location>
        <begin position="191"/>
        <end position="244"/>
    </location>
</feature>
<dbReference type="PROSITE" id="PS50042">
    <property type="entry name" value="CNMP_BINDING_3"/>
    <property type="match status" value="2"/>
</dbReference>
<dbReference type="Pfam" id="PF00027">
    <property type="entry name" value="cNMP_binding"/>
    <property type="match status" value="2"/>
</dbReference>
<feature type="transmembrane region" description="Helical" evidence="2">
    <location>
        <begin position="337"/>
        <end position="358"/>
    </location>
</feature>
<feature type="compositionally biased region" description="Low complexity" evidence="1">
    <location>
        <begin position="76"/>
        <end position="90"/>
    </location>
</feature>
<dbReference type="CDD" id="cd00038">
    <property type="entry name" value="CAP_ED"/>
    <property type="match status" value="2"/>
</dbReference>
<feature type="compositionally biased region" description="Basic and acidic residues" evidence="1">
    <location>
        <begin position="193"/>
        <end position="204"/>
    </location>
</feature>
<dbReference type="Proteomes" id="UP000694044">
    <property type="component" value="Unassembled WGS sequence"/>
</dbReference>
<feature type="domain" description="Cyclic nucleotide-binding" evidence="3">
    <location>
        <begin position="611"/>
        <end position="713"/>
    </location>
</feature>
<feature type="compositionally biased region" description="Polar residues" evidence="1">
    <location>
        <begin position="21"/>
        <end position="32"/>
    </location>
</feature>
<keyword evidence="2" id="KW-0812">Transmembrane</keyword>
<comment type="caution">
    <text evidence="4">The sequence shown here is derived from an EMBL/GenBank/DDBJ whole genome shotgun (WGS) entry which is preliminary data.</text>
</comment>